<sequence>MPKLDPECLGSPDQSLVQKSRHAFTVDDQSHFRFRLLFRAFSVGYDPESCRIGSASSSRFIREPWTRPVSEASCLLFIGIAFRILMLVNCRPHTELPLGDAPHPPSSRRQDGGGGGNSSRRMLTCEEVSKRQLWIRLDRVQYRERSTDGIGLDLKPSPVAPIIDSPTLKHPDTALATHSRRALRHRTHSRTEANASRRRRRRRRQTTSKRIRKRATRARKKFLKRLARTRDAKKIERILMRGEARWRCTFQERWIQLGDDYFPEYVRTGSCLQNDCMFGFYQCRERTYQLPVLRRDRLNCNVIPSLDPDTVYEEAWLEDHVEVVVGCECRPFGMS</sequence>
<dbReference type="SUPFAM" id="SSF57501">
    <property type="entry name" value="Cystine-knot cytokines"/>
    <property type="match status" value="1"/>
</dbReference>
<feature type="compositionally biased region" description="Basic residues" evidence="1">
    <location>
        <begin position="196"/>
        <end position="214"/>
    </location>
</feature>
<dbReference type="InterPro" id="IPR029034">
    <property type="entry name" value="Cystine-knot_cytokine"/>
</dbReference>
<gene>
    <name evidence="2" type="ORF">LSH36_229g04053</name>
</gene>
<organism evidence="2 3">
    <name type="scientific">Paralvinella palmiformis</name>
    <dbReference type="NCBI Taxonomy" id="53620"/>
    <lineage>
        <taxon>Eukaryota</taxon>
        <taxon>Metazoa</taxon>
        <taxon>Spiralia</taxon>
        <taxon>Lophotrochozoa</taxon>
        <taxon>Annelida</taxon>
        <taxon>Polychaeta</taxon>
        <taxon>Sedentaria</taxon>
        <taxon>Canalipalpata</taxon>
        <taxon>Terebellida</taxon>
        <taxon>Terebelliformia</taxon>
        <taxon>Alvinellidae</taxon>
        <taxon>Paralvinella</taxon>
    </lineage>
</organism>
<accession>A0AAD9N3Z8</accession>
<evidence type="ECO:0000313" key="2">
    <source>
        <dbReference type="EMBL" id="KAK2155860.1"/>
    </source>
</evidence>
<comment type="caution">
    <text evidence="2">The sequence shown here is derived from an EMBL/GenBank/DDBJ whole genome shotgun (WGS) entry which is preliminary data.</text>
</comment>
<dbReference type="Proteomes" id="UP001208570">
    <property type="component" value="Unassembled WGS sequence"/>
</dbReference>
<dbReference type="PANTHER" id="PTHR39940">
    <property type="entry name" value="PROTHORACICOTROPIC HORMONE, ISOFORM F"/>
    <property type="match status" value="1"/>
</dbReference>
<keyword evidence="3" id="KW-1185">Reference proteome</keyword>
<feature type="region of interest" description="Disordered" evidence="1">
    <location>
        <begin position="177"/>
        <end position="214"/>
    </location>
</feature>
<dbReference type="InterPro" id="IPR052876">
    <property type="entry name" value="Insect_Hormone_Regulators"/>
</dbReference>
<reference evidence="2" key="1">
    <citation type="journal article" date="2023" name="Mol. Biol. Evol.">
        <title>Third-Generation Sequencing Reveals the Adaptive Role of the Epigenome in Three Deep-Sea Polychaetes.</title>
        <authorList>
            <person name="Perez M."/>
            <person name="Aroh O."/>
            <person name="Sun Y."/>
            <person name="Lan Y."/>
            <person name="Juniper S.K."/>
            <person name="Young C.R."/>
            <person name="Angers B."/>
            <person name="Qian P.Y."/>
        </authorList>
    </citation>
    <scope>NUCLEOTIDE SEQUENCE</scope>
    <source>
        <strain evidence="2">P08H-3</strain>
    </source>
</reference>
<evidence type="ECO:0000256" key="1">
    <source>
        <dbReference type="SAM" id="MobiDB-lite"/>
    </source>
</evidence>
<dbReference type="AlphaFoldDB" id="A0AAD9N3Z8"/>
<protein>
    <recommendedName>
        <fullName evidence="4">Protein trunk</fullName>
    </recommendedName>
</protein>
<evidence type="ECO:0008006" key="4">
    <source>
        <dbReference type="Google" id="ProtNLM"/>
    </source>
</evidence>
<evidence type="ECO:0000313" key="3">
    <source>
        <dbReference type="Proteomes" id="UP001208570"/>
    </source>
</evidence>
<proteinExistence type="predicted"/>
<dbReference type="PANTHER" id="PTHR39940:SF1">
    <property type="entry name" value="PROTHORACICOTROPIC HORMONE, ISOFORM F"/>
    <property type="match status" value="1"/>
</dbReference>
<feature type="region of interest" description="Disordered" evidence="1">
    <location>
        <begin position="96"/>
        <end position="122"/>
    </location>
</feature>
<dbReference type="EMBL" id="JAODUP010000229">
    <property type="protein sequence ID" value="KAK2155860.1"/>
    <property type="molecule type" value="Genomic_DNA"/>
</dbReference>
<name>A0AAD9N3Z8_9ANNE</name>
<feature type="compositionally biased region" description="Basic residues" evidence="1">
    <location>
        <begin position="178"/>
        <end position="188"/>
    </location>
</feature>
<dbReference type="Gene3D" id="2.10.90.10">
    <property type="entry name" value="Cystine-knot cytokines"/>
    <property type="match status" value="1"/>
</dbReference>